<evidence type="ECO:0000313" key="4">
    <source>
        <dbReference type="Proteomes" id="UP001518872"/>
    </source>
</evidence>
<evidence type="ECO:0008006" key="5">
    <source>
        <dbReference type="Google" id="ProtNLM"/>
    </source>
</evidence>
<keyword evidence="1" id="KW-0812">Transmembrane</keyword>
<gene>
    <name evidence="3" type="ORF">JQX11_26375</name>
</gene>
<feature type="signal peptide" evidence="2">
    <location>
        <begin position="1"/>
        <end position="30"/>
    </location>
</feature>
<feature type="chain" id="PRO_5045402163" description="Peptidase" evidence="2">
    <location>
        <begin position="31"/>
        <end position="349"/>
    </location>
</feature>
<name>A0ABS2IZU8_9ACTN</name>
<protein>
    <recommendedName>
        <fullName evidence="5">Peptidase</fullName>
    </recommendedName>
</protein>
<keyword evidence="4" id="KW-1185">Reference proteome</keyword>
<sequence>MTPATQLRWRVLLAPFFVALFLAATGVPVAAEGDGDTGGDQRGEPSGSIGIQLLEASADRRDDPRARVYIVDHLTPGATMSRRFAVTNDSPRSQKITMSVDAAEIRDNQFVPSPDPNANELPEWVHIDQPSFVAPPYSTTTLRVNVDIPPSAPRGERYGAIWASVASTTPDPTRGTVQKINRAGIRIYLDVGPGGEPPSDFEIDDLVPGRTDKGLPVVRATVRNTGERALDLSGKLWLSDGPGGLSAGPFGVTVGTTVPPGGTAHAEVLLGRQLPDGPWRARLRLESGRLHRELTGEITFPRDHGAWGLPATLSDRLPWIVALAGVLTLAAGVLLVVTVRRVRSRVVAA</sequence>
<evidence type="ECO:0000256" key="2">
    <source>
        <dbReference type="SAM" id="SignalP"/>
    </source>
</evidence>
<proteinExistence type="predicted"/>
<accession>A0ABS2IZU8</accession>
<dbReference type="Proteomes" id="UP001518872">
    <property type="component" value="Unassembled WGS sequence"/>
</dbReference>
<dbReference type="EMBL" id="JAFEUC010000015">
    <property type="protein sequence ID" value="MBM7079845.1"/>
    <property type="molecule type" value="Genomic_DNA"/>
</dbReference>
<keyword evidence="1" id="KW-0472">Membrane</keyword>
<evidence type="ECO:0000256" key="1">
    <source>
        <dbReference type="SAM" id="Phobius"/>
    </source>
</evidence>
<keyword evidence="2" id="KW-0732">Signal</keyword>
<keyword evidence="1" id="KW-1133">Transmembrane helix</keyword>
<evidence type="ECO:0000313" key="3">
    <source>
        <dbReference type="EMBL" id="MBM7079845.1"/>
    </source>
</evidence>
<reference evidence="3 4" key="1">
    <citation type="submission" date="2021-02" db="EMBL/GenBank/DDBJ databases">
        <authorList>
            <person name="Ra J.-S."/>
        </authorList>
    </citation>
    <scope>NUCLEOTIDE SEQUENCE [LARGE SCALE GENOMIC DNA]</scope>
    <source>
        <strain evidence="3 4">MMS20-R1-14</strain>
    </source>
</reference>
<organism evidence="3 4">
    <name type="scientific">Micromonospora humida</name>
    <dbReference type="NCBI Taxonomy" id="2809018"/>
    <lineage>
        <taxon>Bacteria</taxon>
        <taxon>Bacillati</taxon>
        <taxon>Actinomycetota</taxon>
        <taxon>Actinomycetes</taxon>
        <taxon>Micromonosporales</taxon>
        <taxon>Micromonosporaceae</taxon>
        <taxon>Micromonospora</taxon>
    </lineage>
</organism>
<comment type="caution">
    <text evidence="3">The sequence shown here is derived from an EMBL/GenBank/DDBJ whole genome shotgun (WGS) entry which is preliminary data.</text>
</comment>
<feature type="transmembrane region" description="Helical" evidence="1">
    <location>
        <begin position="319"/>
        <end position="339"/>
    </location>
</feature>
<dbReference type="RefSeq" id="WP_204927633.1">
    <property type="nucleotide sequence ID" value="NZ_JAFEUC010000015.1"/>
</dbReference>